<proteinExistence type="predicted"/>
<feature type="domain" description="Putative auto-transporter adhesin head GIN" evidence="2">
    <location>
        <begin position="153"/>
        <end position="259"/>
    </location>
</feature>
<organism evidence="3 4">
    <name type="scientific">Flavobacterium faecale</name>
    <dbReference type="NCBI Taxonomy" id="1355330"/>
    <lineage>
        <taxon>Bacteria</taxon>
        <taxon>Pseudomonadati</taxon>
        <taxon>Bacteroidota</taxon>
        <taxon>Flavobacteriia</taxon>
        <taxon>Flavobacteriales</taxon>
        <taxon>Flavobacteriaceae</taxon>
        <taxon>Flavobacterium</taxon>
    </lineage>
</organism>
<sequence length="277" mass="30915">MKKTTTILLLLLCTSLAFAQTKEKIKGSKAVTTKLENLTGFKSIEVGDNLEIYLEKGESPSLKIEADDNLHDIIATSVKDSVLYLSTTKEAYRFKKMMVYVTYTNALGLVTAKNEAMINALQELQLDTLKVKAYNEAKLFLNVNTKNFVLETNDKVRTELNLKSEKGKVILSQNSFLKALVKTENFTCDLYQKTTAEIEGNSTNAKIRLDNNGNFTGRKFSCKNIKLIAESYSNCSINAETDISISANGKSEIQLIGSPKIEMVNFADEVKLFKKTK</sequence>
<gene>
    <name evidence="3" type="ORF">FFWV33_08610</name>
</gene>
<keyword evidence="4" id="KW-1185">Reference proteome</keyword>
<dbReference type="Gene3D" id="2.160.20.120">
    <property type="match status" value="1"/>
</dbReference>
<feature type="chain" id="PRO_5015620895" evidence="1">
    <location>
        <begin position="20"/>
        <end position="277"/>
    </location>
</feature>
<evidence type="ECO:0000259" key="2">
    <source>
        <dbReference type="Pfam" id="PF10988"/>
    </source>
</evidence>
<protein>
    <submittedName>
        <fullName evidence="3">DUF2807 domain-containing protein</fullName>
    </submittedName>
</protein>
<keyword evidence="1" id="KW-0732">Signal</keyword>
<dbReference type="RefSeq" id="WP_108740526.1">
    <property type="nucleotide sequence ID" value="NZ_CP020918.1"/>
</dbReference>
<reference evidence="3 4" key="1">
    <citation type="submission" date="2017-04" db="EMBL/GenBank/DDBJ databases">
        <title>Compelte genome sequence of WV33.</title>
        <authorList>
            <person name="Lee P.C."/>
        </authorList>
    </citation>
    <scope>NUCLEOTIDE SEQUENCE [LARGE SCALE GENOMIC DNA]</scope>
    <source>
        <strain evidence="3 4">WV33</strain>
    </source>
</reference>
<evidence type="ECO:0000313" key="3">
    <source>
        <dbReference type="EMBL" id="AWG21588.1"/>
    </source>
</evidence>
<feature type="domain" description="Putative auto-transporter adhesin head GIN" evidence="2">
    <location>
        <begin position="41"/>
        <end position="152"/>
    </location>
</feature>
<dbReference type="Pfam" id="PF10988">
    <property type="entry name" value="DUF2807"/>
    <property type="match status" value="2"/>
</dbReference>
<dbReference type="OrthoDB" id="1419485at2"/>
<dbReference type="EMBL" id="CP020918">
    <property type="protein sequence ID" value="AWG21588.1"/>
    <property type="molecule type" value="Genomic_DNA"/>
</dbReference>
<dbReference type="AlphaFoldDB" id="A0A2S1LD03"/>
<name>A0A2S1LD03_9FLAO</name>
<accession>A0A2S1LD03</accession>
<feature type="signal peptide" evidence="1">
    <location>
        <begin position="1"/>
        <end position="19"/>
    </location>
</feature>
<dbReference type="Proteomes" id="UP000244527">
    <property type="component" value="Chromosome"/>
</dbReference>
<evidence type="ECO:0000313" key="4">
    <source>
        <dbReference type="Proteomes" id="UP000244527"/>
    </source>
</evidence>
<dbReference type="KEGG" id="ffa:FFWV33_08610"/>
<dbReference type="InterPro" id="IPR021255">
    <property type="entry name" value="DUF2807"/>
</dbReference>
<evidence type="ECO:0000256" key="1">
    <source>
        <dbReference type="SAM" id="SignalP"/>
    </source>
</evidence>